<dbReference type="FunFam" id="1.10.510.10:FF:000499">
    <property type="entry name" value="Serine/threonine-protein kinase KIC1"/>
    <property type="match status" value="1"/>
</dbReference>
<evidence type="ECO:0000256" key="3">
    <source>
        <dbReference type="ARBA" id="ARBA00022527"/>
    </source>
</evidence>
<dbReference type="PANTHER" id="PTHR48012">
    <property type="entry name" value="STERILE20-LIKE KINASE, ISOFORM B-RELATED"/>
    <property type="match status" value="1"/>
</dbReference>
<proteinExistence type="inferred from homology"/>
<evidence type="ECO:0000256" key="8">
    <source>
        <dbReference type="ARBA" id="ARBA00047899"/>
    </source>
</evidence>
<evidence type="ECO:0000256" key="5">
    <source>
        <dbReference type="ARBA" id="ARBA00022741"/>
    </source>
</evidence>
<dbReference type="Proteomes" id="UP000590412">
    <property type="component" value="Unassembled WGS sequence"/>
</dbReference>
<dbReference type="SUPFAM" id="SSF56112">
    <property type="entry name" value="Protein kinase-like (PK-like)"/>
    <property type="match status" value="1"/>
</dbReference>
<dbReference type="Pfam" id="PF00069">
    <property type="entry name" value="Pkinase"/>
    <property type="match status" value="1"/>
</dbReference>
<dbReference type="SMART" id="SM00220">
    <property type="entry name" value="S_TKc"/>
    <property type="match status" value="1"/>
</dbReference>
<keyword evidence="3" id="KW-0723">Serine/threonine-protein kinase</keyword>
<dbReference type="InterPro" id="IPR008271">
    <property type="entry name" value="Ser/Thr_kinase_AS"/>
</dbReference>
<keyword evidence="6 13" id="KW-0418">Kinase</keyword>
<comment type="catalytic activity">
    <reaction evidence="8">
        <text>L-threonyl-[protein] + ATP = O-phospho-L-threonyl-[protein] + ADP + H(+)</text>
        <dbReference type="Rhea" id="RHEA:46608"/>
        <dbReference type="Rhea" id="RHEA-COMP:11060"/>
        <dbReference type="Rhea" id="RHEA-COMP:11605"/>
        <dbReference type="ChEBI" id="CHEBI:15378"/>
        <dbReference type="ChEBI" id="CHEBI:30013"/>
        <dbReference type="ChEBI" id="CHEBI:30616"/>
        <dbReference type="ChEBI" id="CHEBI:61977"/>
        <dbReference type="ChEBI" id="CHEBI:456216"/>
        <dbReference type="EC" id="2.7.11.1"/>
    </reaction>
</comment>
<dbReference type="PROSITE" id="PS00107">
    <property type="entry name" value="PROTEIN_KINASE_ATP"/>
    <property type="match status" value="1"/>
</dbReference>
<organism evidence="13 14">
    <name type="scientific">Candida parapsilosis</name>
    <name type="common">Yeast</name>
    <dbReference type="NCBI Taxonomy" id="5480"/>
    <lineage>
        <taxon>Eukaryota</taxon>
        <taxon>Fungi</taxon>
        <taxon>Dikarya</taxon>
        <taxon>Ascomycota</taxon>
        <taxon>Saccharomycotina</taxon>
        <taxon>Pichiomycetes</taxon>
        <taxon>Debaryomycetaceae</taxon>
        <taxon>Candida/Lodderomyces clade</taxon>
        <taxon>Candida</taxon>
    </lineage>
</organism>
<accession>A0A8X7NQB5</accession>
<name>A0A8X7NQB5_CANPA</name>
<dbReference type="EC" id="2.7.11.1" evidence="2"/>
<evidence type="ECO:0000313" key="14">
    <source>
        <dbReference type="Proteomes" id="UP000590412"/>
    </source>
</evidence>
<feature type="region of interest" description="Disordered" evidence="11">
    <location>
        <begin position="727"/>
        <end position="763"/>
    </location>
</feature>
<dbReference type="PROSITE" id="PS50011">
    <property type="entry name" value="PROTEIN_KINASE_DOM"/>
    <property type="match status" value="1"/>
</dbReference>
<dbReference type="PROSITE" id="PS00108">
    <property type="entry name" value="PROTEIN_KINASE_ST"/>
    <property type="match status" value="1"/>
</dbReference>
<evidence type="ECO:0000256" key="2">
    <source>
        <dbReference type="ARBA" id="ARBA00012513"/>
    </source>
</evidence>
<feature type="compositionally biased region" description="Polar residues" evidence="11">
    <location>
        <begin position="440"/>
        <end position="486"/>
    </location>
</feature>
<feature type="region of interest" description="Disordered" evidence="11">
    <location>
        <begin position="402"/>
        <end position="539"/>
    </location>
</feature>
<dbReference type="EMBL" id="JABWAB010000001">
    <property type="protein sequence ID" value="KAF6059380.1"/>
    <property type="molecule type" value="Genomic_DNA"/>
</dbReference>
<dbReference type="GO" id="GO:0004674">
    <property type="term" value="F:protein serine/threonine kinase activity"/>
    <property type="evidence" value="ECO:0007669"/>
    <property type="project" value="UniProtKB-KW"/>
</dbReference>
<feature type="binding site" evidence="10">
    <location>
        <position position="36"/>
    </location>
    <ligand>
        <name>ATP</name>
        <dbReference type="ChEBI" id="CHEBI:30616"/>
    </ligand>
</feature>
<keyword evidence="5 10" id="KW-0547">Nucleotide-binding</keyword>
<evidence type="ECO:0000313" key="13">
    <source>
        <dbReference type="EMBL" id="KAF6059380.1"/>
    </source>
</evidence>
<dbReference type="PANTHER" id="PTHR48012:SF10">
    <property type="entry name" value="FI20177P1"/>
    <property type="match status" value="1"/>
</dbReference>
<comment type="catalytic activity">
    <reaction evidence="9">
        <text>L-seryl-[protein] + ATP = O-phospho-L-seryl-[protein] + ADP + H(+)</text>
        <dbReference type="Rhea" id="RHEA:17989"/>
        <dbReference type="Rhea" id="RHEA-COMP:9863"/>
        <dbReference type="Rhea" id="RHEA-COMP:11604"/>
        <dbReference type="ChEBI" id="CHEBI:15378"/>
        <dbReference type="ChEBI" id="CHEBI:29999"/>
        <dbReference type="ChEBI" id="CHEBI:30616"/>
        <dbReference type="ChEBI" id="CHEBI:83421"/>
        <dbReference type="ChEBI" id="CHEBI:456216"/>
        <dbReference type="EC" id="2.7.11.1"/>
    </reaction>
</comment>
<dbReference type="GO" id="GO:0030447">
    <property type="term" value="P:filamentous growth"/>
    <property type="evidence" value="ECO:0007669"/>
    <property type="project" value="UniProtKB-ARBA"/>
</dbReference>
<dbReference type="GO" id="GO:0005737">
    <property type="term" value="C:cytoplasm"/>
    <property type="evidence" value="ECO:0007669"/>
    <property type="project" value="TreeGrafter"/>
</dbReference>
<comment type="similarity">
    <text evidence="1">Belongs to the protein kinase superfamily. STE Ser/Thr protein kinase family. STE20 subfamily.</text>
</comment>
<dbReference type="InterPro" id="IPR000719">
    <property type="entry name" value="Prot_kinase_dom"/>
</dbReference>
<feature type="compositionally biased region" description="Polar residues" evidence="11">
    <location>
        <begin position="577"/>
        <end position="586"/>
    </location>
</feature>
<evidence type="ECO:0000256" key="10">
    <source>
        <dbReference type="PROSITE-ProRule" id="PRU10141"/>
    </source>
</evidence>
<dbReference type="InterPro" id="IPR011009">
    <property type="entry name" value="Kinase-like_dom_sf"/>
</dbReference>
<dbReference type="InterPro" id="IPR050629">
    <property type="entry name" value="STE20/SPS1-PAK"/>
</dbReference>
<feature type="domain" description="Protein kinase" evidence="12">
    <location>
        <begin position="7"/>
        <end position="269"/>
    </location>
</feature>
<keyword evidence="4" id="KW-0808">Transferase</keyword>
<sequence>MSSISQYKRTEVIGRGKFGVVYKAYHKQTKQVFAIKVLNLDTEEEDIIDVQQEIQFLTELKSVPNITHYYGSILNDTKLWIVMDYCAGGSLRTLLKSGVMEEKYIGVIVRELLLTLSAVHKLGVIHRDLKAANVLISKEGNVQLCDFGVAAKVVSNSSKRTTMAGTPYWMAPEVIKSGEAYNSKADIWSLGITVYEIATGNPPYCDKDASWAMQLISKGTPPRLEGGAYSQALKECVALCLDENPAERPSADDLLRCKLVKTYKHHPTSILKEVISRYLLWRDRNSSRDSVFINLENEQEDTVDEIVQNKLPGYSDYVESNNDQIQVKWDFDSLESKEYIMENEIDVNNLDYDKQFDAEKDHNTYSTLPTLKANVSTMGNSHTAAAKSVVDVPKSLQMLFEDPDEKKNDQSMLKPPTLLTSNDRTDSPTIEIPDMDALSNYPSSASLLNNNQNVSTLTKPPTLHHTQSASGNLETRFNPINTSPTDSRPRKKTISNTMGGGGTSSILSPSGVGATPHTSPYTMNAGVRTPSPKPPLSANASIAASLGSKNSSPSKMKALSGNHNPLLQPINFKYGSVDNQGNNPVNGTLPVPPAAAAAPPPPPPGQVPPQLPHQHSMPILPHSAAAPGTSSNTKPRRNKPGFIQMPTPSNSLNVLSALTNDAQDDDNVNQFGINPAHAANMPISMTPVTEKESPVYAVKNDDSVEKITSSVKDDVVAAQVSASAIRPHQNSISAQKKTQPSPSSSTALANGLGQHQQGVGTSSFKNSATANLASSVASAPTTPAVAFPTIPTLKGDLFIDSTTNKSKLVSELDSIIKLFNQGLDALETHL</sequence>
<evidence type="ECO:0000256" key="7">
    <source>
        <dbReference type="ARBA" id="ARBA00022840"/>
    </source>
</evidence>
<evidence type="ECO:0000256" key="6">
    <source>
        <dbReference type="ARBA" id="ARBA00022777"/>
    </source>
</evidence>
<feature type="compositionally biased region" description="Polar residues" evidence="11">
    <location>
        <begin position="728"/>
        <end position="763"/>
    </location>
</feature>
<evidence type="ECO:0000256" key="4">
    <source>
        <dbReference type="ARBA" id="ARBA00022679"/>
    </source>
</evidence>
<comment type="caution">
    <text evidence="13">The sequence shown here is derived from an EMBL/GenBank/DDBJ whole genome shotgun (WGS) entry which is preliminary data.</text>
</comment>
<evidence type="ECO:0000256" key="11">
    <source>
        <dbReference type="SAM" id="MobiDB-lite"/>
    </source>
</evidence>
<evidence type="ECO:0000259" key="12">
    <source>
        <dbReference type="PROSITE" id="PS50011"/>
    </source>
</evidence>
<evidence type="ECO:0000256" key="1">
    <source>
        <dbReference type="ARBA" id="ARBA00008874"/>
    </source>
</evidence>
<dbReference type="GO" id="GO:0005524">
    <property type="term" value="F:ATP binding"/>
    <property type="evidence" value="ECO:0007669"/>
    <property type="project" value="UniProtKB-UniRule"/>
</dbReference>
<dbReference type="InterPro" id="IPR017441">
    <property type="entry name" value="Protein_kinase_ATP_BS"/>
</dbReference>
<dbReference type="Gene3D" id="1.10.510.10">
    <property type="entry name" value="Transferase(Phosphotransferase) domain 1"/>
    <property type="match status" value="1"/>
</dbReference>
<evidence type="ECO:0000256" key="9">
    <source>
        <dbReference type="ARBA" id="ARBA00048679"/>
    </source>
</evidence>
<feature type="compositionally biased region" description="Pro residues" evidence="11">
    <location>
        <begin position="590"/>
        <end position="611"/>
    </location>
</feature>
<keyword evidence="7 10" id="KW-0067">ATP-binding</keyword>
<dbReference type="AlphaFoldDB" id="A0A8X7NQB5"/>
<reference evidence="13" key="1">
    <citation type="submission" date="2020-03" db="EMBL/GenBank/DDBJ databases">
        <title>FDA dAtabase for Regulatory Grade micrObial Sequences (FDA-ARGOS): Supporting development and validation of Infectious Disease Dx tests.</title>
        <authorList>
            <person name="Campos J."/>
            <person name="Goldberg B."/>
            <person name="Tallon L."/>
            <person name="Sadzewicz L."/>
            <person name="Vavikolanu K."/>
            <person name="Mehta A."/>
            <person name="Aluvathingal J."/>
            <person name="Nadendla S."/>
            <person name="Nandy P."/>
            <person name="Geyer C."/>
            <person name="Yan Y."/>
            <person name="Sichtig H."/>
        </authorList>
    </citation>
    <scope>NUCLEOTIDE SEQUENCE [LARGE SCALE GENOMIC DNA]</scope>
    <source>
        <strain evidence="13">FDAARGOS_652</strain>
    </source>
</reference>
<gene>
    <name evidence="13" type="ORF">FOB60_000962</name>
</gene>
<feature type="region of interest" description="Disordered" evidence="11">
    <location>
        <begin position="573"/>
        <end position="648"/>
    </location>
</feature>
<protein>
    <recommendedName>
        <fullName evidence="2">non-specific serine/threonine protein kinase</fullName>
        <ecNumber evidence="2">2.7.11.1</ecNumber>
    </recommendedName>
</protein>